<sequence length="1841" mass="199653">MNKLATILADRVRLQVGATARSGPARELRLVFLGPPHELMAEVFNELARTPDGGQPAHMPVLLQVPKDHVPGNNPSLGQSGWCDEDHLLRLRNTPGHASYVALLPPGEHKILSVDTTTGKFGVAERNNGGNATFDAWWDDSFVQELVVRAISEAGVPDLQADEARQLIEAGARAADEVESGTAPREGAWRLLSRLFSITQSTALKPGDAISLACGVPPMRSGGISAKEQLGTLRSIAEAMTEGFRRSVERLAEGATAEDQAHLAGFLQQVRETCEVATTFERATPAYYRPASQLEMPAVPGWWAALDVEKWTELLAEEPSSAGDIGMACTNALADLGKGMPAVVASEVELQFNTKGGDSSHATIEVNRTPAAGNGLVGTVAADRGDTLVDASPPSHKLPLTYKATADNFKPGSMKVISLANWQPGVVVVCRLARKFSPPRRPSRRGNKAAAEWESGLTLPGAGRYELLVFVSPGTSLDATGQVTVDQPDGNAGVPVSIALRQATPEMYRAEIEAEGNCQLDVAFSRVDKSGSSVREASRTFITCEDVPEVGCRSEFERLIKANRRKLESFDAKAAIPVNRAVRSTMLQDWILASDAVRTSYQPIVLAEDYGDHWSPPSWGTGNGPVLSRGSFIQDPRPAPHEFNPPAEFLDAREEIARRIRGDGDQSGVFETARLGEWALRDEHFAALIEQYVGAYHAWLSTDPEIASWSDVLAITSLDGSGRSLAREPVAIMLSPMHPLRVGWHVVAQRILSEADEAGKPCPAASVLDPDCVPDIISLHLQSPAGVDQVDFLSVENGSDYWSVLWNGRALEQLPERSLAEPFGDSFGISVGGISVGFSAAQVRRALDDVSDLLAAKPVVAVAVSSAGGATDACNQGLVDWCTARFQVDARRPRSLAMGPRFVEIFDERPSGVRPDDATISNLSEDTADSVRWYLEQPDGAVPDLGIIAQLDMSEPRSERVEGRTPLGMGGMIRHRVRRQLPRSFLAESRQSVAPDPTGDVLPDKVASLLSAVENMGAVRSGLQFAPNVHEVQHMLRERQTDFVAVSSAAIDPACFLGGWLEGAYLWDFDLPSYSHRAGDTNGYYLLSQVTDADRDALSQALGRLPGCGSLDSSKVEDVLLEVARRGIPTIKGLAGDDAGATGDLGIFVGVRILQDRFRGKQHEGDGLLHVIGGTAEDPTIAIVVPVDPFRGYIADLSKALGRDGGDLSQLRPDLLVVGIDLSGGTVRIKVTPVEVKCRPTSRFGKGEALAALDQAKALSSLLVAMQPAGQPRLWTLAYQHLLLSVIGFGLRVYSQHPDVVGHAARWSEFHERIATAILSGKECVEVDTRGRLMILDDTPASKPQDFDGDGFEESMVVGREDAGKVVAGDAAAFYEMVRLRLRDWQLLPGAATPVPFEQQPTLAAEADPMPTALVVTKDAEEPAVAREETVPVSGDEEDSPPPREPVEQREGFARAAAVEVAGKGVILNVGHTIDGFQPRDLALNISDTRLNQLNIGVVGDLGTGKTQLLKSLIAQIASSGPENRGHRPRFLIFDYKRDYSSDDFVAATGARVIRPHRIPLNLFDTRTSGDVPAPWFDRFRFFADVLGKIYSGIGTVQREKLKQAVRQAYRSAAPGVSPTLREVHEAYHEIVEGKPDSPMSIIGDMLDMEIFEEDQSRIVPFDNFLDGVVVIALDALGQDDHSKNVLVAVMLNMFYENMLRTPKRPFIGQDPQLRAIDSYLLVDEADNIMRYEFDVLRKLLLQGREFGTGVILASQYLRHFKAGGTDYREPLLTWFVHKVPNVTPTELSALGLSASAAEMAERIKGLGNHQCLYKSFDVGGEVIRGYPFFELMRTREVAER</sequence>
<keyword evidence="3" id="KW-1185">Reference proteome</keyword>
<dbReference type="RefSeq" id="WP_135088223.1">
    <property type="nucleotide sequence ID" value="NZ_SPDV01000030.1"/>
</dbReference>
<dbReference type="Gene3D" id="3.40.50.300">
    <property type="entry name" value="P-loop containing nucleotide triphosphate hydrolases"/>
    <property type="match status" value="2"/>
</dbReference>
<gene>
    <name evidence="2" type="ORF">E2493_15030</name>
</gene>
<comment type="caution">
    <text evidence="2">The sequence shown here is derived from an EMBL/GenBank/DDBJ whole genome shotgun (WGS) entry which is preliminary data.</text>
</comment>
<feature type="region of interest" description="Disordered" evidence="1">
    <location>
        <begin position="1419"/>
        <end position="1448"/>
    </location>
</feature>
<feature type="compositionally biased region" description="Basic and acidic residues" evidence="1">
    <location>
        <begin position="1419"/>
        <end position="1430"/>
    </location>
</feature>
<organism evidence="2 3">
    <name type="scientific">Sphingomonas parva</name>
    <dbReference type="NCBI Taxonomy" id="2555898"/>
    <lineage>
        <taxon>Bacteria</taxon>
        <taxon>Pseudomonadati</taxon>
        <taxon>Pseudomonadota</taxon>
        <taxon>Alphaproteobacteria</taxon>
        <taxon>Sphingomonadales</taxon>
        <taxon>Sphingomonadaceae</taxon>
        <taxon>Sphingomonas</taxon>
    </lineage>
</organism>
<proteinExistence type="predicted"/>
<protein>
    <submittedName>
        <fullName evidence="2">ATP-binding protein</fullName>
    </submittedName>
</protein>
<dbReference type="PANTHER" id="PTHR30121:SF6">
    <property type="entry name" value="SLR6007 PROTEIN"/>
    <property type="match status" value="1"/>
</dbReference>
<dbReference type="SUPFAM" id="SSF52540">
    <property type="entry name" value="P-loop containing nucleoside triphosphate hydrolases"/>
    <property type="match status" value="1"/>
</dbReference>
<evidence type="ECO:0000313" key="3">
    <source>
        <dbReference type="Proteomes" id="UP000298213"/>
    </source>
</evidence>
<accession>A0A4Y8ZQW0</accession>
<dbReference type="InterPro" id="IPR027417">
    <property type="entry name" value="P-loop_NTPase"/>
</dbReference>
<dbReference type="PANTHER" id="PTHR30121">
    <property type="entry name" value="UNCHARACTERIZED PROTEIN YJGR-RELATED"/>
    <property type="match status" value="1"/>
</dbReference>
<evidence type="ECO:0000256" key="1">
    <source>
        <dbReference type="SAM" id="MobiDB-lite"/>
    </source>
</evidence>
<dbReference type="InterPro" id="IPR051162">
    <property type="entry name" value="T4SS_component"/>
</dbReference>
<dbReference type="EMBL" id="SPDV01000030">
    <property type="protein sequence ID" value="TFI57515.1"/>
    <property type="molecule type" value="Genomic_DNA"/>
</dbReference>
<dbReference type="OrthoDB" id="9806951at2"/>
<dbReference type="Proteomes" id="UP000298213">
    <property type="component" value="Unassembled WGS sequence"/>
</dbReference>
<name>A0A4Y8ZQW0_9SPHN</name>
<keyword evidence="2" id="KW-0067">ATP-binding</keyword>
<evidence type="ECO:0000313" key="2">
    <source>
        <dbReference type="EMBL" id="TFI57515.1"/>
    </source>
</evidence>
<keyword evidence="2" id="KW-0547">Nucleotide-binding</keyword>
<dbReference type="GO" id="GO:0005524">
    <property type="term" value="F:ATP binding"/>
    <property type="evidence" value="ECO:0007669"/>
    <property type="project" value="UniProtKB-KW"/>
</dbReference>
<reference evidence="2 3" key="1">
    <citation type="submission" date="2019-03" db="EMBL/GenBank/DDBJ databases">
        <title>Genome sequence of Sphingomonas sp. 17J27-24.</title>
        <authorList>
            <person name="Kim M."/>
            <person name="Maeng S."/>
            <person name="Sathiyaraj S."/>
        </authorList>
    </citation>
    <scope>NUCLEOTIDE SEQUENCE [LARGE SCALE GENOMIC DNA]</scope>
    <source>
        <strain evidence="2 3">17J27-24</strain>
    </source>
</reference>